<feature type="domain" description="Phosphatidic acid phosphatase type 2/haloperoxidase" evidence="8">
    <location>
        <begin position="31"/>
        <end position="140"/>
    </location>
</feature>
<dbReference type="PANTHER" id="PTHR14969:SF62">
    <property type="entry name" value="DECAPRENYLPHOSPHORYL-5-PHOSPHORIBOSE PHOSPHATASE RV3807C-RELATED"/>
    <property type="match status" value="1"/>
</dbReference>
<evidence type="ECO:0000313" key="9">
    <source>
        <dbReference type="EMBL" id="EMS73515.1"/>
    </source>
</evidence>
<evidence type="ECO:0000256" key="5">
    <source>
        <dbReference type="ARBA" id="ARBA00022989"/>
    </source>
</evidence>
<comment type="subcellular location">
    <subcellularLocation>
        <location evidence="1">Cell membrane</location>
        <topology evidence="1">Multi-pass membrane protein</topology>
    </subcellularLocation>
</comment>
<comment type="caution">
    <text evidence="9">The sequence shown here is derived from an EMBL/GenBank/DDBJ whole genome shotgun (WGS) entry which is preliminary data.</text>
</comment>
<evidence type="ECO:0000256" key="2">
    <source>
        <dbReference type="ARBA" id="ARBA00022475"/>
    </source>
</evidence>
<evidence type="ECO:0000256" key="6">
    <source>
        <dbReference type="ARBA" id="ARBA00023136"/>
    </source>
</evidence>
<keyword evidence="4" id="KW-0378">Hydrolase</keyword>
<dbReference type="GO" id="GO:0016787">
    <property type="term" value="F:hydrolase activity"/>
    <property type="evidence" value="ECO:0007669"/>
    <property type="project" value="UniProtKB-KW"/>
</dbReference>
<evidence type="ECO:0000256" key="7">
    <source>
        <dbReference type="SAM" id="Phobius"/>
    </source>
</evidence>
<dbReference type="PATRIC" id="fig|1195236.3.peg.777"/>
<sequence length="142" mass="15219">MPVLTYIGSAAATVSICFLLIGIGSAKVRNAGITALVSLTVSHIIVEIVKRNVCRKRPKDMLEEINVFNVPIDLYSFPSGHSTAIFSIAVTVSLYMPLLAFLVLPAALMVGLSRVYLGVHYLSDVIAGMVLATATSVLFYCI</sequence>
<gene>
    <name evidence="9" type="ORF">CTER_0462</name>
</gene>
<dbReference type="RefSeq" id="WP_004623827.1">
    <property type="nucleotide sequence ID" value="NZ_AORV01000018.1"/>
</dbReference>
<reference evidence="9 10" key="1">
    <citation type="journal article" date="2013" name="Genome Announc.">
        <title>Draft Genome Sequence of the Cellulolytic, Mesophilic, Anaerobic Bacterium Clostridium termitidis Strain CT1112 (DSM 5398).</title>
        <authorList>
            <person name="Lal S."/>
            <person name="Ramachandran U."/>
            <person name="Zhang X."/>
            <person name="Munir R."/>
            <person name="Sparling R."/>
            <person name="Levin D.B."/>
        </authorList>
    </citation>
    <scope>NUCLEOTIDE SEQUENCE [LARGE SCALE GENOMIC DNA]</scope>
    <source>
        <strain evidence="9 10">CT1112</strain>
    </source>
</reference>
<dbReference type="STRING" id="1195236.CTER_0462"/>
<dbReference type="Proteomes" id="UP000014155">
    <property type="component" value="Unassembled WGS sequence"/>
</dbReference>
<dbReference type="SUPFAM" id="SSF48317">
    <property type="entry name" value="Acid phosphatase/Vanadium-dependent haloperoxidase"/>
    <property type="match status" value="1"/>
</dbReference>
<dbReference type="SMART" id="SM00014">
    <property type="entry name" value="acidPPc"/>
    <property type="match status" value="1"/>
</dbReference>
<evidence type="ECO:0000256" key="3">
    <source>
        <dbReference type="ARBA" id="ARBA00022692"/>
    </source>
</evidence>
<name>S0FMR0_RUMCE</name>
<dbReference type="InterPro" id="IPR036938">
    <property type="entry name" value="PAP2/HPO_sf"/>
</dbReference>
<evidence type="ECO:0000313" key="10">
    <source>
        <dbReference type="Proteomes" id="UP000014155"/>
    </source>
</evidence>
<keyword evidence="2" id="KW-1003">Cell membrane</keyword>
<dbReference type="PANTHER" id="PTHR14969">
    <property type="entry name" value="SPHINGOSINE-1-PHOSPHATE PHOSPHOHYDROLASE"/>
    <property type="match status" value="1"/>
</dbReference>
<dbReference type="Gene3D" id="1.20.144.10">
    <property type="entry name" value="Phosphatidic acid phosphatase type 2/haloperoxidase"/>
    <property type="match status" value="1"/>
</dbReference>
<evidence type="ECO:0000256" key="1">
    <source>
        <dbReference type="ARBA" id="ARBA00004651"/>
    </source>
</evidence>
<evidence type="ECO:0000256" key="4">
    <source>
        <dbReference type="ARBA" id="ARBA00022801"/>
    </source>
</evidence>
<dbReference type="Pfam" id="PF01569">
    <property type="entry name" value="PAP2"/>
    <property type="match status" value="1"/>
</dbReference>
<keyword evidence="3 7" id="KW-0812">Transmembrane</keyword>
<dbReference type="InterPro" id="IPR000326">
    <property type="entry name" value="PAP2/HPO"/>
</dbReference>
<dbReference type="GO" id="GO:0005886">
    <property type="term" value="C:plasma membrane"/>
    <property type="evidence" value="ECO:0007669"/>
    <property type="project" value="UniProtKB-SubCell"/>
</dbReference>
<keyword evidence="6 7" id="KW-0472">Membrane</keyword>
<feature type="transmembrane region" description="Helical" evidence="7">
    <location>
        <begin position="7"/>
        <end position="25"/>
    </location>
</feature>
<evidence type="ECO:0000259" key="8">
    <source>
        <dbReference type="SMART" id="SM00014"/>
    </source>
</evidence>
<dbReference type="EMBL" id="AORV01000018">
    <property type="protein sequence ID" value="EMS73515.1"/>
    <property type="molecule type" value="Genomic_DNA"/>
</dbReference>
<dbReference type="eggNOG" id="COG0671">
    <property type="taxonomic scope" value="Bacteria"/>
</dbReference>
<keyword evidence="5 7" id="KW-1133">Transmembrane helix</keyword>
<keyword evidence="10" id="KW-1185">Reference proteome</keyword>
<accession>S0FMR0</accession>
<feature type="transmembrane region" description="Helical" evidence="7">
    <location>
        <begin position="84"/>
        <end position="109"/>
    </location>
</feature>
<organism evidence="9 10">
    <name type="scientific">Ruminiclostridium cellobioparum subsp. termitidis CT1112</name>
    <dbReference type="NCBI Taxonomy" id="1195236"/>
    <lineage>
        <taxon>Bacteria</taxon>
        <taxon>Bacillati</taxon>
        <taxon>Bacillota</taxon>
        <taxon>Clostridia</taxon>
        <taxon>Eubacteriales</taxon>
        <taxon>Oscillospiraceae</taxon>
        <taxon>Ruminiclostridium</taxon>
    </lineage>
</organism>
<protein>
    <submittedName>
        <fullName evidence="9">Phosphoesterase PA-phosphatase related protein</fullName>
    </submittedName>
</protein>
<proteinExistence type="predicted"/>
<dbReference type="AlphaFoldDB" id="S0FMR0"/>
<feature type="transmembrane region" description="Helical" evidence="7">
    <location>
        <begin position="121"/>
        <end position="141"/>
    </location>
</feature>